<dbReference type="PANTHER" id="PTHR43615">
    <property type="entry name" value="PHOSPHOENOLPYRUVATE SYNTHASE-RELATED"/>
    <property type="match status" value="1"/>
</dbReference>
<evidence type="ECO:0000259" key="1">
    <source>
        <dbReference type="Pfam" id="PF00391"/>
    </source>
</evidence>
<protein>
    <submittedName>
        <fullName evidence="2">Chondramide synthase cmdD</fullName>
    </submittedName>
</protein>
<dbReference type="RefSeq" id="WP_259313914.1">
    <property type="nucleotide sequence ID" value="NZ_CP087164.1"/>
</dbReference>
<feature type="domain" description="PEP-utilising enzyme mobile" evidence="1">
    <location>
        <begin position="530"/>
        <end position="600"/>
    </location>
</feature>
<name>A0A9E6XU51_9ACTN</name>
<dbReference type="InterPro" id="IPR051549">
    <property type="entry name" value="PEP_Utilizing_Enz"/>
</dbReference>
<gene>
    <name evidence="2" type="primary">cmdD_1</name>
    <name evidence="2" type="ORF">DSM104329_00598</name>
</gene>
<dbReference type="Gene3D" id="3.50.30.10">
    <property type="entry name" value="Phosphohistidine domain"/>
    <property type="match status" value="1"/>
</dbReference>
<reference evidence="2" key="1">
    <citation type="journal article" date="2022" name="Int. J. Syst. Evol. Microbiol.">
        <title>Pseudomonas aegrilactucae sp. nov. and Pseudomonas morbosilactucae sp. nov., pathogens causing bacterial rot of lettuce in Japan.</title>
        <authorList>
            <person name="Sawada H."/>
            <person name="Fujikawa T."/>
            <person name="Satou M."/>
        </authorList>
    </citation>
    <scope>NUCLEOTIDE SEQUENCE</scope>
    <source>
        <strain evidence="2">0166_1</strain>
    </source>
</reference>
<dbReference type="InterPro" id="IPR036637">
    <property type="entry name" value="Phosphohistidine_dom_sf"/>
</dbReference>
<dbReference type="SUPFAM" id="SSF52009">
    <property type="entry name" value="Phosphohistidine domain"/>
    <property type="match status" value="1"/>
</dbReference>
<dbReference type="GO" id="GO:0016772">
    <property type="term" value="F:transferase activity, transferring phosphorus-containing groups"/>
    <property type="evidence" value="ECO:0007669"/>
    <property type="project" value="InterPro"/>
</dbReference>
<evidence type="ECO:0000313" key="2">
    <source>
        <dbReference type="EMBL" id="UGS34225.1"/>
    </source>
</evidence>
<dbReference type="NCBIfam" id="NF006153">
    <property type="entry name" value="PRK08296.1-5"/>
    <property type="match status" value="1"/>
</dbReference>
<accession>A0A9E6XU51</accession>
<organism evidence="2 3">
    <name type="scientific">Capillimicrobium parvum</name>
    <dbReference type="NCBI Taxonomy" id="2884022"/>
    <lineage>
        <taxon>Bacteria</taxon>
        <taxon>Bacillati</taxon>
        <taxon>Actinomycetota</taxon>
        <taxon>Thermoleophilia</taxon>
        <taxon>Solirubrobacterales</taxon>
        <taxon>Capillimicrobiaceae</taxon>
        <taxon>Capillimicrobium</taxon>
    </lineage>
</organism>
<dbReference type="PANTHER" id="PTHR43615:SF1">
    <property type="entry name" value="PPDK_N DOMAIN-CONTAINING PROTEIN"/>
    <property type="match status" value="1"/>
</dbReference>
<dbReference type="InterPro" id="IPR008279">
    <property type="entry name" value="PEP-util_enz_mobile_dom"/>
</dbReference>
<keyword evidence="3" id="KW-1185">Reference proteome</keyword>
<sequence length="609" mass="68407">MAATTDALGAFPSPFSIATPDGCQGWEEMYPYYSLFTAQRPADEDRLWFWNSMHFPVPMPPFDVTSIDTPYQAAGAWQHRAFRTPPAMGIDYRIINGYVYISVNGVDDPELIAERARFFQERAGHYFGNWDALYADWRTRMEKLIAHISDLPVPKLPEYEDDDVIFGDRPPTYLGVLDAYRTALSANEQMWSNHFEFLLLGYGAYLTFSEFCKAHLPDIPDQHISQMIAGIDVLLFRPDAELRRLARIAVDTGVEGAFVEGRTPAEVDAELQSTGAGRRWLEELEAIKDPWFNMATGDGLYHYFRSWYDDPSIPYASIKGHIDAIHAGHDVERPTEQLEAERDRLAEEYASLLDDDARQPFQELLQLSRGVFPYVEEHKFYADYWFLTRFYNKIREFGALLAEHGWLEDGEDIFMLSRHEAHEALEELCLMWATGGPPLGPQHWPPIVTRRRELLKRLEEWTPPPALGAMPEAVNDPLAVMLWGITPSRLQEWAQGEGDGTTIIGAAASAGEVEGIARVLRDHAEIADVRDGDILVCTITSPAWAPIFPKIKATVTDIGGVMSHAAIVCREYGKPAVVGTGRATAQIRTGMRIRVNGSTGVVTILDGAP</sequence>
<evidence type="ECO:0000313" key="3">
    <source>
        <dbReference type="Proteomes" id="UP001162834"/>
    </source>
</evidence>
<proteinExistence type="predicted"/>
<dbReference type="NCBIfam" id="NF006151">
    <property type="entry name" value="PRK08296.1-3"/>
    <property type="match status" value="1"/>
</dbReference>
<dbReference type="Proteomes" id="UP001162834">
    <property type="component" value="Chromosome"/>
</dbReference>
<dbReference type="EMBL" id="CP087164">
    <property type="protein sequence ID" value="UGS34225.1"/>
    <property type="molecule type" value="Genomic_DNA"/>
</dbReference>
<dbReference type="AlphaFoldDB" id="A0A9E6XU51"/>
<dbReference type="KEGG" id="sbae:DSM104329_00598"/>
<dbReference type="Pfam" id="PF00391">
    <property type="entry name" value="PEP-utilizers"/>
    <property type="match status" value="1"/>
</dbReference>